<comment type="caution">
    <text evidence="1">The sequence shown here is derived from an EMBL/GenBank/DDBJ whole genome shotgun (WGS) entry which is preliminary data.</text>
</comment>
<evidence type="ECO:0000313" key="2">
    <source>
        <dbReference type="Proteomes" id="UP001150603"/>
    </source>
</evidence>
<gene>
    <name evidence="1" type="ORF">FBU59_000184</name>
</gene>
<name>A0ACC1JHI0_9FUNG</name>
<organism evidence="1 2">
    <name type="scientific">Linderina macrospora</name>
    <dbReference type="NCBI Taxonomy" id="4868"/>
    <lineage>
        <taxon>Eukaryota</taxon>
        <taxon>Fungi</taxon>
        <taxon>Fungi incertae sedis</taxon>
        <taxon>Zoopagomycota</taxon>
        <taxon>Kickxellomycotina</taxon>
        <taxon>Kickxellomycetes</taxon>
        <taxon>Kickxellales</taxon>
        <taxon>Kickxellaceae</taxon>
        <taxon>Linderina</taxon>
    </lineage>
</organism>
<protein>
    <submittedName>
        <fullName evidence="1">Uncharacterized protein</fullName>
    </submittedName>
</protein>
<keyword evidence="2" id="KW-1185">Reference proteome</keyword>
<sequence length="635" mass="69789">MLCFSATRATAAHRALRAYTTASASTFSNQSRLPRLPIPTLKDTATRYLRSLQPLLNPADYARSEKAVSEFIGPTGLGPVLQQRLQQVDAASPYSWLEDIWLKKAYLEWREPSYINVNWFAAIADNPDFPVTDETLAAQRVSAVQIARAARLVVHVLEFNDSLNRGELAPEMSRAGPLCMNQYKSQFGTTRIARETCDQIISQYPSTSKHFLLMYRDQPVSVPVYNASGERASLAQITAQIANAVKHVDELLATQPNSLPSVAQLTAGHRDDWTKGRALLEQDADNRKAFAVTDDALFGVSLDVHGEPEQIATPEGCAAAFCHSEAGRNRWYDKAFQLIVLRNGRAGVNGEHAPVDALTTGRIAMEAAMKERGPYKDSAPISGLSEPSVVHWNVPSDVVQIIDKVRGDSAKLAQNLRIRLGNANEFGASWIKTLGVSPDAFFQLALQVAYFRQHGRPAPTYETASLRAFLHGRTETIRSCTPEAWAFAKAFDDRDVKLGTKIQLLRQAVDAHIEYTRAAAAGQGVDRHLLGLRVQIQDEGEAARASLFADPAYIQSMSFAMSTSNVSPGDLFRGGFAPVIADGYGINYALDKNDLKFTVSDWVDSSATDAEQLRQSIYQTLADLHEAGEFAKSRN</sequence>
<proteinExistence type="predicted"/>
<dbReference type="Proteomes" id="UP001150603">
    <property type="component" value="Unassembled WGS sequence"/>
</dbReference>
<reference evidence="1" key="1">
    <citation type="submission" date="2022-07" db="EMBL/GenBank/DDBJ databases">
        <title>Phylogenomic reconstructions and comparative analyses of Kickxellomycotina fungi.</title>
        <authorList>
            <person name="Reynolds N.K."/>
            <person name="Stajich J.E."/>
            <person name="Barry K."/>
            <person name="Grigoriev I.V."/>
            <person name="Crous P."/>
            <person name="Smith M.E."/>
        </authorList>
    </citation>
    <scope>NUCLEOTIDE SEQUENCE</scope>
    <source>
        <strain evidence="1">NRRL 5244</strain>
    </source>
</reference>
<accession>A0ACC1JHI0</accession>
<evidence type="ECO:0000313" key="1">
    <source>
        <dbReference type="EMBL" id="KAJ1951386.1"/>
    </source>
</evidence>
<dbReference type="EMBL" id="JANBPW010000020">
    <property type="protein sequence ID" value="KAJ1951386.1"/>
    <property type="molecule type" value="Genomic_DNA"/>
</dbReference>